<gene>
    <name evidence="3" type="ORF">EJC50_29610</name>
</gene>
<dbReference type="RefSeq" id="WP_126019872.1">
    <property type="nucleotide sequence ID" value="NZ_CP034437.1"/>
</dbReference>
<dbReference type="OrthoDB" id="5190137at2"/>
<dbReference type="SMART" id="SM00530">
    <property type="entry name" value="HTH_XRE"/>
    <property type="match status" value="1"/>
</dbReference>
<dbReference type="KEGG" id="palb:EJC50_29610"/>
<dbReference type="PANTHER" id="PTHR46558:SF13">
    <property type="entry name" value="HTH-TYPE TRANSCRIPTIONAL REGULATOR IMMR"/>
    <property type="match status" value="1"/>
</dbReference>
<organism evidence="3 4">
    <name type="scientific">Paenibacillus albus</name>
    <dbReference type="NCBI Taxonomy" id="2495582"/>
    <lineage>
        <taxon>Bacteria</taxon>
        <taxon>Bacillati</taxon>
        <taxon>Bacillota</taxon>
        <taxon>Bacilli</taxon>
        <taxon>Bacillales</taxon>
        <taxon>Paenibacillaceae</taxon>
        <taxon>Paenibacillus</taxon>
    </lineage>
</organism>
<evidence type="ECO:0000259" key="2">
    <source>
        <dbReference type="PROSITE" id="PS50943"/>
    </source>
</evidence>
<keyword evidence="4" id="KW-1185">Reference proteome</keyword>
<evidence type="ECO:0000256" key="1">
    <source>
        <dbReference type="ARBA" id="ARBA00023125"/>
    </source>
</evidence>
<keyword evidence="1" id="KW-0238">DNA-binding</keyword>
<reference evidence="4" key="1">
    <citation type="submission" date="2018-12" db="EMBL/GenBank/DDBJ databases">
        <title>Genome sequence of Peanibacillus sp.</title>
        <authorList>
            <person name="Subramani G."/>
            <person name="Srinivasan S."/>
            <person name="Kim M.K."/>
        </authorList>
    </citation>
    <scope>NUCLEOTIDE SEQUENCE [LARGE SCALE GENOMIC DNA]</scope>
    <source>
        <strain evidence="4">18JY67-1</strain>
    </source>
</reference>
<dbReference type="Pfam" id="PF01381">
    <property type="entry name" value="HTH_3"/>
    <property type="match status" value="1"/>
</dbReference>
<evidence type="ECO:0000313" key="4">
    <source>
        <dbReference type="Proteomes" id="UP000272528"/>
    </source>
</evidence>
<dbReference type="PANTHER" id="PTHR46558">
    <property type="entry name" value="TRACRIPTIONAL REGULATORY PROTEIN-RELATED-RELATED"/>
    <property type="match status" value="1"/>
</dbReference>
<dbReference type="AlphaFoldDB" id="A0A3Q8XAJ7"/>
<proteinExistence type="predicted"/>
<name>A0A3Q8XAJ7_9BACL</name>
<dbReference type="InterPro" id="IPR001387">
    <property type="entry name" value="Cro/C1-type_HTH"/>
</dbReference>
<protein>
    <submittedName>
        <fullName evidence="3">XRE family transcriptional regulator</fullName>
    </submittedName>
</protein>
<dbReference type="Gene3D" id="1.10.260.40">
    <property type="entry name" value="lambda repressor-like DNA-binding domains"/>
    <property type="match status" value="1"/>
</dbReference>
<evidence type="ECO:0000313" key="3">
    <source>
        <dbReference type="EMBL" id="AZN43387.1"/>
    </source>
</evidence>
<sequence>MSLGTRLKNLRRANKLTQKEVATRLEIDNTTISKWEADIYEPNADTLDKLATLYDTTVDHLLGRTTLSDLHESLKRSAQLMKEDPALKEQSADSDTTVGRAFFGGADKYTEEEIEVARAAARAAIEAMRKARKQKE</sequence>
<dbReference type="Proteomes" id="UP000272528">
    <property type="component" value="Chromosome"/>
</dbReference>
<accession>A0A3Q8XAJ7</accession>
<dbReference type="InterPro" id="IPR010982">
    <property type="entry name" value="Lambda_DNA-bd_dom_sf"/>
</dbReference>
<dbReference type="CDD" id="cd00093">
    <property type="entry name" value="HTH_XRE"/>
    <property type="match status" value="1"/>
</dbReference>
<dbReference type="PROSITE" id="PS50943">
    <property type="entry name" value="HTH_CROC1"/>
    <property type="match status" value="1"/>
</dbReference>
<feature type="domain" description="HTH cro/C1-type" evidence="2">
    <location>
        <begin position="7"/>
        <end position="61"/>
    </location>
</feature>
<dbReference type="EMBL" id="CP034437">
    <property type="protein sequence ID" value="AZN43387.1"/>
    <property type="molecule type" value="Genomic_DNA"/>
</dbReference>
<dbReference type="SUPFAM" id="SSF47413">
    <property type="entry name" value="lambda repressor-like DNA-binding domains"/>
    <property type="match status" value="1"/>
</dbReference>
<dbReference type="GO" id="GO:0003677">
    <property type="term" value="F:DNA binding"/>
    <property type="evidence" value="ECO:0007669"/>
    <property type="project" value="UniProtKB-KW"/>
</dbReference>